<dbReference type="RefSeq" id="WP_196815578.1">
    <property type="nucleotide sequence ID" value="NZ_CP012850.1"/>
</dbReference>
<gene>
    <name evidence="1" type="ORF">NMY3_02077</name>
</gene>
<proteinExistence type="predicted"/>
<organism evidence="1 2">
    <name type="scientific">Candidatus Nitrosocosmicus oleophilus</name>
    <dbReference type="NCBI Taxonomy" id="1353260"/>
    <lineage>
        <taxon>Archaea</taxon>
        <taxon>Nitrososphaerota</taxon>
        <taxon>Nitrososphaeria</taxon>
        <taxon>Nitrososphaerales</taxon>
        <taxon>Nitrososphaeraceae</taxon>
        <taxon>Candidatus Nitrosocosmicus</taxon>
    </lineage>
</organism>
<keyword evidence="2" id="KW-1185">Reference proteome</keyword>
<reference evidence="2" key="1">
    <citation type="submission" date="2015-10" db="EMBL/GenBank/DDBJ databases">
        <title>Niche specialization of a soil ammonia-oxidizing archaeon, Candidatus Nitrosocosmicus oleophilus.</title>
        <authorList>
            <person name="Jung M.-Y."/>
            <person name="Rhee S.-K."/>
        </authorList>
    </citation>
    <scope>NUCLEOTIDE SEQUENCE [LARGE SCALE GENOMIC DNA]</scope>
    <source>
        <strain evidence="2">MY3</strain>
    </source>
</reference>
<dbReference type="AlphaFoldDB" id="A0A654LXR2"/>
<accession>A0A654LXR2</accession>
<sequence>MKIIYKKEGIGIALGILVFAVSVVLLNSDGLYTNKVFAQGVNSTSVQEPTDNLDKVISKFKEIVGNNGINITSLTVSNSSDISQELQKIVAAKVVAAVSDAYNQALEEAGVANTTQGLKEKYAGDLSMLAQKFNELKQNLTS</sequence>
<dbReference type="Proteomes" id="UP000058925">
    <property type="component" value="Chromosome"/>
</dbReference>
<protein>
    <submittedName>
        <fullName evidence="1">Uncharacterized protein</fullName>
    </submittedName>
</protein>
<dbReference type="EMBL" id="CP012850">
    <property type="protein sequence ID" value="ALI36278.1"/>
    <property type="molecule type" value="Genomic_DNA"/>
</dbReference>
<name>A0A654LXR2_9ARCH</name>
<evidence type="ECO:0000313" key="2">
    <source>
        <dbReference type="Proteomes" id="UP000058925"/>
    </source>
</evidence>
<dbReference type="KEGG" id="taa:NMY3_02077"/>
<evidence type="ECO:0000313" key="1">
    <source>
        <dbReference type="EMBL" id="ALI36278.1"/>
    </source>
</evidence>
<dbReference type="GeneID" id="60422049"/>